<dbReference type="EMBL" id="JALNTZ010000008">
    <property type="protein sequence ID" value="KAJ3643540.1"/>
    <property type="molecule type" value="Genomic_DNA"/>
</dbReference>
<feature type="domain" description="DUF8206" evidence="4">
    <location>
        <begin position="352"/>
        <end position="429"/>
    </location>
</feature>
<dbReference type="PANTHER" id="PTHR32046:SF11">
    <property type="entry name" value="IMMUNE-ASSOCIATED NUCLEOTIDE-BINDING PROTEIN 10-LIKE"/>
    <property type="match status" value="1"/>
</dbReference>
<feature type="compositionally biased region" description="Low complexity" evidence="2">
    <location>
        <begin position="744"/>
        <end position="777"/>
    </location>
</feature>
<evidence type="ECO:0000313" key="5">
    <source>
        <dbReference type="EMBL" id="KAJ3643540.1"/>
    </source>
</evidence>
<evidence type="ECO:0000259" key="4">
    <source>
        <dbReference type="Pfam" id="PF26633"/>
    </source>
</evidence>
<feature type="compositionally biased region" description="Basic and acidic residues" evidence="2">
    <location>
        <begin position="870"/>
        <end position="882"/>
    </location>
</feature>
<gene>
    <name evidence="5" type="ORF">Zmor_026243</name>
</gene>
<dbReference type="Gene3D" id="3.40.50.300">
    <property type="entry name" value="P-loop containing nucleotide triphosphate hydrolases"/>
    <property type="match status" value="1"/>
</dbReference>
<evidence type="ECO:0000313" key="6">
    <source>
        <dbReference type="Proteomes" id="UP001168821"/>
    </source>
</evidence>
<feature type="compositionally biased region" description="Basic and acidic residues" evidence="2">
    <location>
        <begin position="689"/>
        <end position="702"/>
    </location>
</feature>
<feature type="compositionally biased region" description="Low complexity" evidence="2">
    <location>
        <begin position="789"/>
        <end position="805"/>
    </location>
</feature>
<feature type="compositionally biased region" description="Polar residues" evidence="2">
    <location>
        <begin position="672"/>
        <end position="683"/>
    </location>
</feature>
<feature type="compositionally biased region" description="Basic and acidic residues" evidence="2">
    <location>
        <begin position="603"/>
        <end position="660"/>
    </location>
</feature>
<protein>
    <recommendedName>
        <fullName evidence="7">G domain-containing protein</fullName>
    </recommendedName>
</protein>
<name>A0AA38HT71_9CUCU</name>
<dbReference type="Pfam" id="PF26633">
    <property type="entry name" value="DUF8206"/>
    <property type="match status" value="1"/>
</dbReference>
<dbReference type="AlphaFoldDB" id="A0AA38HT71"/>
<feature type="compositionally biased region" description="Pro residues" evidence="2">
    <location>
        <begin position="778"/>
        <end position="788"/>
    </location>
</feature>
<dbReference type="InterPro" id="IPR027417">
    <property type="entry name" value="P-loop_NTPase"/>
</dbReference>
<sequence>MAADDVSEKFQGLKIKENQDINILLLGETGVGKSTFINAIANYFHFKTFKKASKAQDLLSLIPSVITVTNENLEQVTITVGKDTNEYQEIGAAGTQDVKTYVFPIGEGKTRLRLIDSPGMGDPRGIEQDDINCENILAYLAQLKELHAICFLMKPTTTRKTILFEYCVNQILSRLEKSASKNIIFIFTNTRGSNYSPGDTLPCLKTIIDDIKAKPPYVSIPLKDNIFSVDNEAFRFLIAMKKGIKFDDSVKERFIDSWNKSAKECWRLISYIVGDASRDALKPHQLLNTISINEARRIIVYLSQPLADISQLIHDNLRILERHKQNLRVENQSLDELKKQLFIPVINLEVTQLTQPVTVCTSTKCADLVKVGEVQKWHYKQRCHDPCYLRNVTKEIVGDVNLQGCAAMNGARTCGKCTCDFSVHMHIYYMTKTISDKLEDEVVKNNINKKEEALRESKRLIQQIDLRKNELEQERAIIIKSTAQFAHFLQYNAISPFNDSYKGYIEYLITRERSLGRHGDLEVVHNLEQLLYQYEQIKEAFENTLNLDKQLGITTHGSTTVTAQTVLDTIHNLYQLKHNGKKIHELLKKQRAPRNSEYDDSCEYIHPKSSDLSHAEGKKEKDKKTTKTDDEKKKKKDGKSTEDERKYKKGGKSTDDERQQKKGNRNFYPLNRSCSHEQQVSQPRPNPTHWREPPPPYDDRRQYRPPQQHPSHQGKPQEPNVFVTVELNKQGKDQRGPGGSDHQGYGPPEHGYHPGSQYYGHGQYQGPPHGQYYNQNYGPPPPSGPYYGPPQGHYGAPPQGHYYGPPQGPYHGPPGHYQGPQGHYQGPPGQYQGPQGSHYYGNRGRGYHNRGGTRKRGQSKPRSSKGGKSGTEKSSRSSDSDS</sequence>
<dbReference type="PROSITE" id="PS00675">
    <property type="entry name" value="SIGMA54_INTERACT_1"/>
    <property type="match status" value="1"/>
</dbReference>
<dbReference type="InterPro" id="IPR006073">
    <property type="entry name" value="GTP-bd"/>
</dbReference>
<feature type="compositionally biased region" description="Low complexity" evidence="2">
    <location>
        <begin position="813"/>
        <end position="842"/>
    </location>
</feature>
<reference evidence="5" key="1">
    <citation type="journal article" date="2023" name="G3 (Bethesda)">
        <title>Whole genome assemblies of Zophobas morio and Tenebrio molitor.</title>
        <authorList>
            <person name="Kaur S."/>
            <person name="Stinson S.A."/>
            <person name="diCenzo G.C."/>
        </authorList>
    </citation>
    <scope>NUCLEOTIDE SEQUENCE</scope>
    <source>
        <strain evidence="5">QUZm001</strain>
    </source>
</reference>
<evidence type="ECO:0000259" key="3">
    <source>
        <dbReference type="Pfam" id="PF01926"/>
    </source>
</evidence>
<accession>A0AA38HT71</accession>
<feature type="compositionally biased region" description="Basic residues" evidence="2">
    <location>
        <begin position="845"/>
        <end position="865"/>
    </location>
</feature>
<dbReference type="InterPro" id="IPR058519">
    <property type="entry name" value="DUF8206"/>
</dbReference>
<evidence type="ECO:0008006" key="7">
    <source>
        <dbReference type="Google" id="ProtNLM"/>
    </source>
</evidence>
<dbReference type="CDD" id="cd00882">
    <property type="entry name" value="Ras_like_GTPase"/>
    <property type="match status" value="1"/>
</dbReference>
<feature type="coiled-coil region" evidence="1">
    <location>
        <begin position="443"/>
        <end position="474"/>
    </location>
</feature>
<dbReference type="Pfam" id="PF01926">
    <property type="entry name" value="MMR_HSR1"/>
    <property type="match status" value="1"/>
</dbReference>
<keyword evidence="6" id="KW-1185">Reference proteome</keyword>
<dbReference type="InterPro" id="IPR025662">
    <property type="entry name" value="Sigma_54_int_dom_ATP-bd_1"/>
</dbReference>
<evidence type="ECO:0000256" key="2">
    <source>
        <dbReference type="SAM" id="MobiDB-lite"/>
    </source>
</evidence>
<dbReference type="GO" id="GO:0005525">
    <property type="term" value="F:GTP binding"/>
    <property type="evidence" value="ECO:0007669"/>
    <property type="project" value="InterPro"/>
</dbReference>
<dbReference type="PANTHER" id="PTHR32046">
    <property type="entry name" value="G DOMAIN-CONTAINING PROTEIN"/>
    <property type="match status" value="1"/>
</dbReference>
<evidence type="ECO:0000256" key="1">
    <source>
        <dbReference type="SAM" id="Coils"/>
    </source>
</evidence>
<proteinExistence type="predicted"/>
<keyword evidence="1" id="KW-0175">Coiled coil</keyword>
<organism evidence="5 6">
    <name type="scientific">Zophobas morio</name>
    <dbReference type="NCBI Taxonomy" id="2755281"/>
    <lineage>
        <taxon>Eukaryota</taxon>
        <taxon>Metazoa</taxon>
        <taxon>Ecdysozoa</taxon>
        <taxon>Arthropoda</taxon>
        <taxon>Hexapoda</taxon>
        <taxon>Insecta</taxon>
        <taxon>Pterygota</taxon>
        <taxon>Neoptera</taxon>
        <taxon>Endopterygota</taxon>
        <taxon>Coleoptera</taxon>
        <taxon>Polyphaga</taxon>
        <taxon>Cucujiformia</taxon>
        <taxon>Tenebrionidae</taxon>
        <taxon>Zophobas</taxon>
    </lineage>
</organism>
<dbReference type="Proteomes" id="UP001168821">
    <property type="component" value="Unassembled WGS sequence"/>
</dbReference>
<dbReference type="SUPFAM" id="SSF52540">
    <property type="entry name" value="P-loop containing nucleoside triphosphate hydrolases"/>
    <property type="match status" value="2"/>
</dbReference>
<feature type="domain" description="G" evidence="3">
    <location>
        <begin position="23"/>
        <end position="187"/>
    </location>
</feature>
<feature type="region of interest" description="Disordered" evidence="2">
    <location>
        <begin position="588"/>
        <end position="882"/>
    </location>
</feature>
<comment type="caution">
    <text evidence="5">The sequence shown here is derived from an EMBL/GenBank/DDBJ whole genome shotgun (WGS) entry which is preliminary data.</text>
</comment>